<gene>
    <name evidence="4" type="ORF">SAMN05216268_12756</name>
</gene>
<feature type="chain" id="PRO_5040918975" description="Secreted protein" evidence="3">
    <location>
        <begin position="23"/>
        <end position="126"/>
    </location>
</feature>
<evidence type="ECO:0000256" key="3">
    <source>
        <dbReference type="SAM" id="SignalP"/>
    </source>
</evidence>
<evidence type="ECO:0000256" key="1">
    <source>
        <dbReference type="SAM" id="MobiDB-lite"/>
    </source>
</evidence>
<evidence type="ECO:0000313" key="5">
    <source>
        <dbReference type="Proteomes" id="UP000184388"/>
    </source>
</evidence>
<name>A0A9X8QZQ1_9ACTN</name>
<dbReference type="RefSeq" id="WP_073449139.1">
    <property type="nucleotide sequence ID" value="NZ_FRBK01000027.1"/>
</dbReference>
<keyword evidence="3" id="KW-0732">Signal</keyword>
<keyword evidence="2" id="KW-0472">Membrane</keyword>
<evidence type="ECO:0000313" key="4">
    <source>
        <dbReference type="EMBL" id="SHN25853.1"/>
    </source>
</evidence>
<keyword evidence="2" id="KW-1133">Transmembrane helix</keyword>
<reference evidence="5" key="1">
    <citation type="submission" date="2016-11" db="EMBL/GenBank/DDBJ databases">
        <authorList>
            <person name="Jaros S."/>
            <person name="Januszkiewicz K."/>
            <person name="Wedrychowicz H."/>
        </authorList>
    </citation>
    <scope>NUCLEOTIDE SEQUENCE [LARGE SCALE GENOMIC DNA]</scope>
    <source>
        <strain evidence="5">CGMCC 4.3555</strain>
    </source>
</reference>
<feature type="region of interest" description="Disordered" evidence="1">
    <location>
        <begin position="46"/>
        <end position="67"/>
    </location>
</feature>
<dbReference type="EMBL" id="FRBK01000027">
    <property type="protein sequence ID" value="SHN25853.1"/>
    <property type="molecule type" value="Genomic_DNA"/>
</dbReference>
<protein>
    <recommendedName>
        <fullName evidence="6">Secreted protein</fullName>
    </recommendedName>
</protein>
<proteinExistence type="predicted"/>
<accession>A0A9X8QZQ1</accession>
<organism evidence="4 5">
    <name type="scientific">Streptomyces yunnanensis</name>
    <dbReference type="NCBI Taxonomy" id="156453"/>
    <lineage>
        <taxon>Bacteria</taxon>
        <taxon>Bacillati</taxon>
        <taxon>Actinomycetota</taxon>
        <taxon>Actinomycetes</taxon>
        <taxon>Kitasatosporales</taxon>
        <taxon>Streptomycetaceae</taxon>
        <taxon>Streptomyces</taxon>
    </lineage>
</organism>
<feature type="transmembrane region" description="Helical" evidence="2">
    <location>
        <begin position="99"/>
        <end position="118"/>
    </location>
</feature>
<dbReference type="AlphaFoldDB" id="A0A9X8QZQ1"/>
<dbReference type="Proteomes" id="UP000184388">
    <property type="component" value="Unassembled WGS sequence"/>
</dbReference>
<comment type="caution">
    <text evidence="4">The sequence shown here is derived from an EMBL/GenBank/DDBJ whole genome shotgun (WGS) entry which is preliminary data.</text>
</comment>
<evidence type="ECO:0008006" key="6">
    <source>
        <dbReference type="Google" id="ProtNLM"/>
    </source>
</evidence>
<sequence length="126" mass="13039">MRLASVLLLLGTTVFGATPAAAAPSAPSPGPVPSVSAASAASVSPAALARSGDEGGHRGAHGAGADRVEVARAVTGRIRHSHTYGSYSRSSHRMKPWEVVLVLVVFLGFFGYLAHLAVKKVRTRLR</sequence>
<feature type="signal peptide" evidence="3">
    <location>
        <begin position="1"/>
        <end position="22"/>
    </location>
</feature>
<evidence type="ECO:0000256" key="2">
    <source>
        <dbReference type="SAM" id="Phobius"/>
    </source>
</evidence>
<keyword evidence="2" id="KW-0812">Transmembrane</keyword>